<feature type="region of interest" description="Domain I, interacts with DnaA modulators" evidence="8">
    <location>
        <begin position="1"/>
        <end position="96"/>
    </location>
</feature>
<evidence type="ECO:0000256" key="4">
    <source>
        <dbReference type="ARBA" id="ARBA00022741"/>
    </source>
</evidence>
<dbReference type="Gene3D" id="3.30.300.180">
    <property type="match status" value="1"/>
</dbReference>
<gene>
    <name evidence="8" type="primary">dnaA</name>
    <name evidence="14" type="ORF">A3I30_02495</name>
</gene>
<dbReference type="InterPro" id="IPR001957">
    <property type="entry name" value="Chromosome_initiator_DnaA"/>
</dbReference>
<dbReference type="PRINTS" id="PR00051">
    <property type="entry name" value="DNAA"/>
</dbReference>
<sequence>MTFEELWKAALGEIELQISRANFKTWFQNTSIIEKKDGLITIAVPNSFSKEWLENKYDKYILRSLRNLDQEIKGVAYQIHHEQSDLSGVKHSADKKSETGLKEQLEFNELDIDKNTNLNPRYTFENFIVGASNELAHAASIAVSQELGKKYNPFFIYGGVGLGKTHLIQAIGNKIKEDRIKKIKYTTSEKFTSEVVSAIRSGNMEDFKKRWREIDLLIIDDIQFLAGKEKTQEEFFHTFNTLYEANKQIILSSDRPPKSIQTLEERLKSRFEGGMIADVQYPDLETRIAILRAKAAEKKFTASDEVFQYIATNFQKNIRELEGALNRVIANYRLSGKELVVDDAKKVLAGILATPKQPTTFKNIIKIVADFYGVNEKELIERSRKKEIVKPRQIVMYMMREELKSSYPFIGSKLGGRDHTTAIHACEKIDKEVNTDHNICDEINLIREKIYNL</sequence>
<keyword evidence="5 8" id="KW-0067">ATP-binding</keyword>
<evidence type="ECO:0000256" key="11">
    <source>
        <dbReference type="RuleBase" id="RU004227"/>
    </source>
</evidence>
<dbReference type="InterPro" id="IPR013159">
    <property type="entry name" value="DnaA_C"/>
</dbReference>
<dbReference type="Pfam" id="PF08299">
    <property type="entry name" value="Bac_DnaA_C"/>
    <property type="match status" value="1"/>
</dbReference>
<dbReference type="InterPro" id="IPR024633">
    <property type="entry name" value="DnaA_N_dom"/>
</dbReference>
<evidence type="ECO:0000256" key="8">
    <source>
        <dbReference type="HAMAP-Rule" id="MF_00377"/>
    </source>
</evidence>
<evidence type="ECO:0000259" key="13">
    <source>
        <dbReference type="SMART" id="SM00760"/>
    </source>
</evidence>
<evidence type="ECO:0000256" key="10">
    <source>
        <dbReference type="RuleBase" id="RU000577"/>
    </source>
</evidence>
<evidence type="ECO:0000256" key="5">
    <source>
        <dbReference type="ARBA" id="ARBA00022840"/>
    </source>
</evidence>
<evidence type="ECO:0000256" key="3">
    <source>
        <dbReference type="ARBA" id="ARBA00022705"/>
    </source>
</evidence>
<feature type="domain" description="Chromosomal replication initiator DnaA C-terminal" evidence="13">
    <location>
        <begin position="360"/>
        <end position="429"/>
    </location>
</feature>
<feature type="binding site" evidence="8">
    <location>
        <position position="165"/>
    </location>
    <ligand>
        <name>ATP</name>
        <dbReference type="ChEBI" id="CHEBI:30616"/>
    </ligand>
</feature>
<dbReference type="EMBL" id="MEYV01000013">
    <property type="protein sequence ID" value="OGD40071.1"/>
    <property type="molecule type" value="Genomic_DNA"/>
</dbReference>
<accession>A0A1F5CB36</accession>
<dbReference type="GO" id="GO:0006275">
    <property type="term" value="P:regulation of DNA replication"/>
    <property type="evidence" value="ECO:0007669"/>
    <property type="project" value="UniProtKB-UniRule"/>
</dbReference>
<evidence type="ECO:0000256" key="9">
    <source>
        <dbReference type="NCBIfam" id="TIGR00362"/>
    </source>
</evidence>
<dbReference type="HAMAP" id="MF_00377">
    <property type="entry name" value="DnaA_bact"/>
    <property type="match status" value="1"/>
</dbReference>
<dbReference type="Proteomes" id="UP000177197">
    <property type="component" value="Unassembled WGS sequence"/>
</dbReference>
<dbReference type="SMART" id="SM00760">
    <property type="entry name" value="Bac_DnaA_C"/>
    <property type="match status" value="1"/>
</dbReference>
<dbReference type="InterPro" id="IPR020591">
    <property type="entry name" value="Chromosome_initiator_DnaA-like"/>
</dbReference>
<evidence type="ECO:0000256" key="1">
    <source>
        <dbReference type="ARBA" id="ARBA00006583"/>
    </source>
</evidence>
<keyword evidence="2 8" id="KW-0963">Cytoplasm</keyword>
<comment type="similarity">
    <text evidence="1 8 11">Belongs to the DnaA family.</text>
</comment>
<dbReference type="AlphaFoldDB" id="A0A1F5CB36"/>
<evidence type="ECO:0000313" key="15">
    <source>
        <dbReference type="Proteomes" id="UP000177197"/>
    </source>
</evidence>
<comment type="subunit">
    <text evidence="8">Oligomerizes as a right-handed, spiral filament on DNA at oriC.</text>
</comment>
<comment type="function">
    <text evidence="8 10">Plays an essential role in the initiation and regulation of chromosomal replication. ATP-DnaA binds to the origin of replication (oriC) to initiate formation of the DNA replication initiation complex once per cell cycle. Binds the DnaA box (a 9 base pair repeat at the origin) and separates the double-stranded (ds)DNA. Forms a right-handed helical filament on oriC DNA; dsDNA binds to the exterior of the filament while single-stranded (ss)DNA is stabiized in the filament's interior. The ATP-DnaA-oriC complex binds and stabilizes one strand of the AT-rich DNA unwinding element (DUE), permitting loading of DNA polymerase. After initiation quickly degrades to an ADP-DnaA complex that is not apt for DNA replication. Binds acidic phospholipids.</text>
</comment>
<dbReference type="Gene3D" id="1.10.1750.10">
    <property type="match status" value="1"/>
</dbReference>
<dbReference type="GO" id="GO:0005886">
    <property type="term" value="C:plasma membrane"/>
    <property type="evidence" value="ECO:0007669"/>
    <property type="project" value="TreeGrafter"/>
</dbReference>
<keyword evidence="7 8" id="KW-0238">DNA-binding</keyword>
<dbReference type="GO" id="GO:0005737">
    <property type="term" value="C:cytoplasm"/>
    <property type="evidence" value="ECO:0007669"/>
    <property type="project" value="UniProtKB-SubCell"/>
</dbReference>
<evidence type="ECO:0000256" key="2">
    <source>
        <dbReference type="ARBA" id="ARBA00022490"/>
    </source>
</evidence>
<comment type="subcellular location">
    <subcellularLocation>
        <location evidence="8">Cytoplasm</location>
    </subcellularLocation>
</comment>
<feature type="region of interest" description="Domain IV, binds dsDNA" evidence="8">
    <location>
        <begin position="333"/>
        <end position="453"/>
    </location>
</feature>
<dbReference type="GO" id="GO:0006270">
    <property type="term" value="P:DNA replication initiation"/>
    <property type="evidence" value="ECO:0007669"/>
    <property type="project" value="UniProtKB-UniRule"/>
</dbReference>
<keyword evidence="3 8" id="KW-0235">DNA replication</keyword>
<dbReference type="NCBIfam" id="TIGR00362">
    <property type="entry name" value="DnaA"/>
    <property type="match status" value="1"/>
</dbReference>
<protein>
    <recommendedName>
        <fullName evidence="8 9">Chromosomal replication initiator protein DnaA</fullName>
    </recommendedName>
</protein>
<dbReference type="InterPro" id="IPR013317">
    <property type="entry name" value="DnaA_dom"/>
</dbReference>
<dbReference type="Pfam" id="PF00308">
    <property type="entry name" value="Bac_DnaA"/>
    <property type="match status" value="1"/>
</dbReference>
<comment type="caution">
    <text evidence="8">Lacks conserved residue(s) required for the propagation of feature annotation.</text>
</comment>
<feature type="binding site" evidence="8">
    <location>
        <position position="164"/>
    </location>
    <ligand>
        <name>ATP</name>
        <dbReference type="ChEBI" id="CHEBI:30616"/>
    </ligand>
</feature>
<dbReference type="GO" id="GO:0008289">
    <property type="term" value="F:lipid binding"/>
    <property type="evidence" value="ECO:0007669"/>
    <property type="project" value="UniProtKB-KW"/>
</dbReference>
<feature type="domain" description="AAA+ ATPase" evidence="12">
    <location>
        <begin position="150"/>
        <end position="282"/>
    </location>
</feature>
<reference evidence="14 15" key="1">
    <citation type="journal article" date="2016" name="Nat. Commun.">
        <title>Thousands of microbial genomes shed light on interconnected biogeochemical processes in an aquifer system.</title>
        <authorList>
            <person name="Anantharaman K."/>
            <person name="Brown C.T."/>
            <person name="Hug L.A."/>
            <person name="Sharon I."/>
            <person name="Castelle C.J."/>
            <person name="Probst A.J."/>
            <person name="Thomas B.C."/>
            <person name="Singh A."/>
            <person name="Wilkins M.J."/>
            <person name="Karaoz U."/>
            <person name="Brodie E.L."/>
            <person name="Williams K.H."/>
            <person name="Hubbard S.S."/>
            <person name="Banfield J.F."/>
        </authorList>
    </citation>
    <scope>NUCLEOTIDE SEQUENCE [LARGE SCALE GENOMIC DNA]</scope>
</reference>
<evidence type="ECO:0000313" key="14">
    <source>
        <dbReference type="EMBL" id="OGD40071.1"/>
    </source>
</evidence>
<dbReference type="Gene3D" id="1.10.8.60">
    <property type="match status" value="1"/>
</dbReference>
<keyword evidence="4 8" id="KW-0547">Nucleotide-binding</keyword>
<dbReference type="InterPro" id="IPR027417">
    <property type="entry name" value="P-loop_NTPase"/>
</dbReference>
<dbReference type="GO" id="GO:0003688">
    <property type="term" value="F:DNA replication origin binding"/>
    <property type="evidence" value="ECO:0007669"/>
    <property type="project" value="UniProtKB-UniRule"/>
</dbReference>
<dbReference type="PANTHER" id="PTHR30050:SF2">
    <property type="entry name" value="CHROMOSOMAL REPLICATION INITIATOR PROTEIN DNAA"/>
    <property type="match status" value="1"/>
</dbReference>
<evidence type="ECO:0000256" key="7">
    <source>
        <dbReference type="ARBA" id="ARBA00023125"/>
    </source>
</evidence>
<dbReference type="Gene3D" id="3.40.50.300">
    <property type="entry name" value="P-loop containing nucleotide triphosphate hydrolases"/>
    <property type="match status" value="1"/>
</dbReference>
<comment type="caution">
    <text evidence="14">The sequence shown here is derived from an EMBL/GenBank/DDBJ whole genome shotgun (WGS) entry which is preliminary data.</text>
</comment>
<dbReference type="Pfam" id="PF11638">
    <property type="entry name" value="DnaA_N"/>
    <property type="match status" value="1"/>
</dbReference>
<feature type="binding site" evidence="8">
    <location>
        <position position="163"/>
    </location>
    <ligand>
        <name>ATP</name>
        <dbReference type="ChEBI" id="CHEBI:30616"/>
    </ligand>
</feature>
<organism evidence="14 15">
    <name type="scientific">Candidatus Azambacteria bacterium RIFCSPLOWO2_02_FULL_44_14</name>
    <dbReference type="NCBI Taxonomy" id="1797306"/>
    <lineage>
        <taxon>Bacteria</taxon>
        <taxon>Candidatus Azamiibacteriota</taxon>
    </lineage>
</organism>
<dbReference type="SMART" id="SM00382">
    <property type="entry name" value="AAA"/>
    <property type="match status" value="1"/>
</dbReference>
<evidence type="ECO:0000256" key="6">
    <source>
        <dbReference type="ARBA" id="ARBA00023121"/>
    </source>
</evidence>
<evidence type="ECO:0000259" key="12">
    <source>
        <dbReference type="SMART" id="SM00382"/>
    </source>
</evidence>
<dbReference type="InterPro" id="IPR003593">
    <property type="entry name" value="AAA+_ATPase"/>
</dbReference>
<proteinExistence type="inferred from homology"/>
<keyword evidence="6 8" id="KW-0446">Lipid-binding</keyword>
<name>A0A1F5CB36_9BACT</name>
<feature type="binding site" evidence="8">
    <location>
        <position position="161"/>
    </location>
    <ligand>
        <name>ATP</name>
        <dbReference type="ChEBI" id="CHEBI:30616"/>
    </ligand>
</feature>
<dbReference type="InterPro" id="IPR010921">
    <property type="entry name" value="Trp_repressor/repl_initiator"/>
</dbReference>
<dbReference type="CDD" id="cd00009">
    <property type="entry name" value="AAA"/>
    <property type="match status" value="1"/>
</dbReference>
<dbReference type="SUPFAM" id="SSF52540">
    <property type="entry name" value="P-loop containing nucleoside triphosphate hydrolases"/>
    <property type="match status" value="1"/>
</dbReference>
<comment type="domain">
    <text evidence="8">Domain I is involved in oligomerization and binding regulators, domain II is flexibile and of varying length in different bacteria, domain III forms the AAA+ region, while domain IV binds dsDNA.</text>
</comment>
<dbReference type="SUPFAM" id="SSF48295">
    <property type="entry name" value="TrpR-like"/>
    <property type="match status" value="1"/>
</dbReference>
<dbReference type="PANTHER" id="PTHR30050">
    <property type="entry name" value="CHROMOSOMAL REPLICATION INITIATOR PROTEIN DNAA"/>
    <property type="match status" value="1"/>
</dbReference>
<dbReference type="GO" id="GO:0005524">
    <property type="term" value="F:ATP binding"/>
    <property type="evidence" value="ECO:0007669"/>
    <property type="project" value="UniProtKB-UniRule"/>
</dbReference>
<dbReference type="InterPro" id="IPR038454">
    <property type="entry name" value="DnaA_N_sf"/>
</dbReference>
<dbReference type="FunFam" id="3.40.50.300:FF:000668">
    <property type="entry name" value="Chromosomal replication initiator protein DnaA"/>
    <property type="match status" value="1"/>
</dbReference>
<dbReference type="CDD" id="cd06571">
    <property type="entry name" value="Bac_DnaA_C"/>
    <property type="match status" value="1"/>
</dbReference>